<evidence type="ECO:0000313" key="5">
    <source>
        <dbReference type="Proteomes" id="UP000008138"/>
    </source>
</evidence>
<dbReference type="InterPro" id="IPR038567">
    <property type="entry name" value="T_Elf1_sf"/>
</dbReference>
<accession>F2L3U7</accession>
<dbReference type="PROSITE" id="PS50114">
    <property type="entry name" value="GATA_ZN_FINGER_2"/>
    <property type="match status" value="1"/>
</dbReference>
<feature type="compositionally biased region" description="Acidic residues" evidence="2">
    <location>
        <begin position="93"/>
        <end position="117"/>
    </location>
</feature>
<organism evidence="4 5">
    <name type="scientific">Thermoproteus uzoniensis (strain 768-20)</name>
    <dbReference type="NCBI Taxonomy" id="999630"/>
    <lineage>
        <taxon>Archaea</taxon>
        <taxon>Thermoproteota</taxon>
        <taxon>Thermoprotei</taxon>
        <taxon>Thermoproteales</taxon>
        <taxon>Thermoproteaceae</taxon>
        <taxon>Thermoproteus</taxon>
    </lineage>
</organism>
<dbReference type="AlphaFoldDB" id="F2L3U7"/>
<evidence type="ECO:0000256" key="1">
    <source>
        <dbReference type="ARBA" id="ARBA00022833"/>
    </source>
</evidence>
<dbReference type="EMBL" id="CP002590">
    <property type="protein sequence ID" value="AEA13259.1"/>
    <property type="molecule type" value="Genomic_DNA"/>
</dbReference>
<dbReference type="Proteomes" id="UP000008138">
    <property type="component" value="Chromosome"/>
</dbReference>
<evidence type="ECO:0000313" key="4">
    <source>
        <dbReference type="EMBL" id="AEA13259.1"/>
    </source>
</evidence>
<dbReference type="NCBIfam" id="NF011482">
    <property type="entry name" value="PRK14892.1"/>
    <property type="match status" value="1"/>
</dbReference>
<keyword evidence="1" id="KW-0862">Zinc</keyword>
<feature type="region of interest" description="Disordered" evidence="2">
    <location>
        <begin position="77"/>
        <end position="117"/>
    </location>
</feature>
<name>F2L3U7_THEU7</name>
<evidence type="ECO:0000256" key="2">
    <source>
        <dbReference type="SAM" id="MobiDB-lite"/>
    </source>
</evidence>
<dbReference type="RefSeq" id="WP_013680594.1">
    <property type="nucleotide sequence ID" value="NC_015315.1"/>
</dbReference>
<dbReference type="OrthoDB" id="15334at2157"/>
<dbReference type="GO" id="GO:0006355">
    <property type="term" value="P:regulation of DNA-templated transcription"/>
    <property type="evidence" value="ECO:0007669"/>
    <property type="project" value="InterPro"/>
</dbReference>
<protein>
    <recommendedName>
        <fullName evidence="3">GATA-type domain-containing protein</fullName>
    </recommendedName>
</protein>
<dbReference type="GeneID" id="10361312"/>
<evidence type="ECO:0000259" key="3">
    <source>
        <dbReference type="PROSITE" id="PS50114"/>
    </source>
</evidence>
<dbReference type="HOGENOM" id="CLU_165872_0_0_2"/>
<dbReference type="InterPro" id="IPR000679">
    <property type="entry name" value="Znf_GATA"/>
</dbReference>
<sequence length="117" mass="12872">MGGRRRRRKIIVRPKRTIPKIFVCPNCGAQTVNVKRMGDRYVVICGTCGLREEFEEHPRWTAVDYYNAFVDHFLEGKIKPPEAEQGGGAETTAEGEAEPGEAGEGGAEEEGEGHEGP</sequence>
<dbReference type="KEGG" id="tuz:TUZN_1799"/>
<dbReference type="Pfam" id="PF05129">
    <property type="entry name" value="Zn_ribbon_Elf1"/>
    <property type="match status" value="1"/>
</dbReference>
<dbReference type="eggNOG" id="arCOG04136">
    <property type="taxonomic scope" value="Archaea"/>
</dbReference>
<dbReference type="InterPro" id="IPR007808">
    <property type="entry name" value="Elf1"/>
</dbReference>
<reference evidence="4 5" key="1">
    <citation type="journal article" date="2011" name="J. Bacteriol.">
        <title>Complete genome sequence of the thermoacidophilic crenarchaeon Thermoproteus uzoniensis 768-20.</title>
        <authorList>
            <person name="Mardanov A.V."/>
            <person name="Gumerov V.M."/>
            <person name="Beletsky A.V."/>
            <person name="Prokofeva M.I."/>
            <person name="Bonch-Osmolovskaya E.A."/>
            <person name="Ravin N.V."/>
            <person name="Skryabin K.G."/>
        </authorList>
    </citation>
    <scope>NUCLEOTIDE SEQUENCE [LARGE SCALE GENOMIC DNA]</scope>
    <source>
        <strain evidence="4 5">768-20</strain>
    </source>
</reference>
<dbReference type="SUPFAM" id="SSF57783">
    <property type="entry name" value="Zinc beta-ribbon"/>
    <property type="match status" value="1"/>
</dbReference>
<dbReference type="GO" id="GO:0043565">
    <property type="term" value="F:sequence-specific DNA binding"/>
    <property type="evidence" value="ECO:0007669"/>
    <property type="project" value="InterPro"/>
</dbReference>
<feature type="domain" description="GATA-type" evidence="3">
    <location>
        <begin position="24"/>
        <end position="59"/>
    </location>
</feature>
<keyword evidence="5" id="KW-1185">Reference proteome</keyword>
<proteinExistence type="predicted"/>
<dbReference type="Gene3D" id="2.20.25.190">
    <property type="match status" value="1"/>
</dbReference>
<reference key="2">
    <citation type="submission" date="2011-03" db="EMBL/GenBank/DDBJ databases">
        <title>Complete genome sequence of the thermoacidophilic crenarchaeon Thermoproteus uzoniensis 768-20.</title>
        <authorList>
            <person name="Mardanov A.V."/>
            <person name="Gumerov V.M."/>
            <person name="Beletsky A.V."/>
            <person name="Prokofeva M.I."/>
            <person name="Bonch-Osmolovskaya E.A."/>
            <person name="Ravin N.V."/>
            <person name="Skryabin K.G."/>
        </authorList>
    </citation>
    <scope>NUCLEOTIDE SEQUENCE</scope>
    <source>
        <strain>768-20</strain>
    </source>
</reference>
<gene>
    <name evidence="4" type="ordered locus">TUZN_1799</name>
</gene>
<dbReference type="STRING" id="999630.TUZN_1799"/>